<dbReference type="EMBL" id="FWPT01000027">
    <property type="protein sequence ID" value="SMA50976.1"/>
    <property type="molecule type" value="Genomic_DNA"/>
</dbReference>
<dbReference type="Proteomes" id="UP000196573">
    <property type="component" value="Unassembled WGS sequence"/>
</dbReference>
<evidence type="ECO:0000313" key="2">
    <source>
        <dbReference type="Proteomes" id="UP000196573"/>
    </source>
</evidence>
<organism evidence="1 2">
    <name type="scientific">Parendozoicomonas haliclonae</name>
    <dbReference type="NCBI Taxonomy" id="1960125"/>
    <lineage>
        <taxon>Bacteria</taxon>
        <taxon>Pseudomonadati</taxon>
        <taxon>Pseudomonadota</taxon>
        <taxon>Gammaproteobacteria</taxon>
        <taxon>Oceanospirillales</taxon>
        <taxon>Endozoicomonadaceae</taxon>
        <taxon>Parendozoicomonas</taxon>
    </lineage>
</organism>
<evidence type="ECO:0000313" key="1">
    <source>
        <dbReference type="EMBL" id="SMA50976.1"/>
    </source>
</evidence>
<dbReference type="AlphaFoldDB" id="A0A1X7ARP8"/>
<keyword evidence="2" id="KW-1185">Reference proteome</keyword>
<evidence type="ECO:0008006" key="3">
    <source>
        <dbReference type="Google" id="ProtNLM"/>
    </source>
</evidence>
<accession>A0A1X7ARP8</accession>
<gene>
    <name evidence="1" type="ORF">EHSB41UT_04799</name>
</gene>
<sequence>MATKDVSLFFNVSIPISPNNPLPGNELGNMLAKELCSWYDHKYGDRQKISWKLGEFVLKIRNDLWLYKVPVYYGTCNFFINKNLSDSGDNCSVNILCMCKNMTQVYVNNLTNEELNYIAASFNFSRQSFEILNHWSKVNLPMYSALMADLENGRQQLITRHAHYGQAKWSYLQCFEKIIKGWLQKADISSKEIRSFSHHLEKAVSKFNQVYRQNIDPNLYELVQCPASVRYDEVPTSKAEAIKSQNAVLSLIQQIGYSPTVI</sequence>
<name>A0A1X7ARP8_9GAMM</name>
<proteinExistence type="predicted"/>
<reference evidence="1 2" key="1">
    <citation type="submission" date="2017-03" db="EMBL/GenBank/DDBJ databases">
        <authorList>
            <person name="Afonso C.L."/>
            <person name="Miller P.J."/>
            <person name="Scott M.A."/>
            <person name="Spackman E."/>
            <person name="Goraichik I."/>
            <person name="Dimitrov K.M."/>
            <person name="Suarez D.L."/>
            <person name="Swayne D.E."/>
        </authorList>
    </citation>
    <scope>NUCLEOTIDE SEQUENCE [LARGE SCALE GENOMIC DNA]</scope>
    <source>
        <strain evidence="1">SB41UT1</strain>
    </source>
</reference>
<protein>
    <recommendedName>
        <fullName evidence="3">HEPN domain-containing protein</fullName>
    </recommendedName>
</protein>